<dbReference type="Proteomes" id="UP000054166">
    <property type="component" value="Unassembled WGS sequence"/>
</dbReference>
<dbReference type="InParanoid" id="A0A0C3F464"/>
<gene>
    <name evidence="1" type="ORF">PILCRDRAFT_827892</name>
</gene>
<accession>A0A0C3F464</accession>
<keyword evidence="2" id="KW-1185">Reference proteome</keyword>
<evidence type="ECO:0000313" key="2">
    <source>
        <dbReference type="Proteomes" id="UP000054166"/>
    </source>
</evidence>
<dbReference type="HOGENOM" id="CLU_2016132_0_0_1"/>
<dbReference type="AlphaFoldDB" id="A0A0C3F464"/>
<organism evidence="1 2">
    <name type="scientific">Piloderma croceum (strain F 1598)</name>
    <dbReference type="NCBI Taxonomy" id="765440"/>
    <lineage>
        <taxon>Eukaryota</taxon>
        <taxon>Fungi</taxon>
        <taxon>Dikarya</taxon>
        <taxon>Basidiomycota</taxon>
        <taxon>Agaricomycotina</taxon>
        <taxon>Agaricomycetes</taxon>
        <taxon>Agaricomycetidae</taxon>
        <taxon>Atheliales</taxon>
        <taxon>Atheliaceae</taxon>
        <taxon>Piloderma</taxon>
    </lineage>
</organism>
<reference evidence="2" key="2">
    <citation type="submission" date="2015-01" db="EMBL/GenBank/DDBJ databases">
        <title>Evolutionary Origins and Diversification of the Mycorrhizal Mutualists.</title>
        <authorList>
            <consortium name="DOE Joint Genome Institute"/>
            <consortium name="Mycorrhizal Genomics Consortium"/>
            <person name="Kohler A."/>
            <person name="Kuo A."/>
            <person name="Nagy L.G."/>
            <person name="Floudas D."/>
            <person name="Copeland A."/>
            <person name="Barry K.W."/>
            <person name="Cichocki N."/>
            <person name="Veneault-Fourrey C."/>
            <person name="LaButti K."/>
            <person name="Lindquist E.A."/>
            <person name="Lipzen A."/>
            <person name="Lundell T."/>
            <person name="Morin E."/>
            <person name="Murat C."/>
            <person name="Riley R."/>
            <person name="Ohm R."/>
            <person name="Sun H."/>
            <person name="Tunlid A."/>
            <person name="Henrissat B."/>
            <person name="Grigoriev I.V."/>
            <person name="Hibbett D.S."/>
            <person name="Martin F."/>
        </authorList>
    </citation>
    <scope>NUCLEOTIDE SEQUENCE [LARGE SCALE GENOMIC DNA]</scope>
    <source>
        <strain evidence="2">F 1598</strain>
    </source>
</reference>
<protein>
    <submittedName>
        <fullName evidence="1">Uncharacterized protein</fullName>
    </submittedName>
</protein>
<sequence length="123" mass="14203">MISSFIEIIFKLATAIVVTLALAVQRYFISPHLDPSSVDRPKRPFHDPPDFEQCNRLQELLIRIQHHILESITTQQCYAAICEHIKHELQDGTLSLNSAVQSRRFSTRFNEAIQHPKDPVKRT</sequence>
<proteinExistence type="predicted"/>
<dbReference type="EMBL" id="KN833055">
    <property type="protein sequence ID" value="KIM74829.1"/>
    <property type="molecule type" value="Genomic_DNA"/>
</dbReference>
<evidence type="ECO:0000313" key="1">
    <source>
        <dbReference type="EMBL" id="KIM74829.1"/>
    </source>
</evidence>
<name>A0A0C3F464_PILCF</name>
<feature type="non-terminal residue" evidence="1">
    <location>
        <position position="1"/>
    </location>
</feature>
<reference evidence="1 2" key="1">
    <citation type="submission" date="2014-04" db="EMBL/GenBank/DDBJ databases">
        <authorList>
            <consortium name="DOE Joint Genome Institute"/>
            <person name="Kuo A."/>
            <person name="Tarkka M."/>
            <person name="Buscot F."/>
            <person name="Kohler A."/>
            <person name="Nagy L.G."/>
            <person name="Floudas D."/>
            <person name="Copeland A."/>
            <person name="Barry K.W."/>
            <person name="Cichocki N."/>
            <person name="Veneault-Fourrey C."/>
            <person name="LaButti K."/>
            <person name="Lindquist E.A."/>
            <person name="Lipzen A."/>
            <person name="Lundell T."/>
            <person name="Morin E."/>
            <person name="Murat C."/>
            <person name="Sun H."/>
            <person name="Tunlid A."/>
            <person name="Henrissat B."/>
            <person name="Grigoriev I.V."/>
            <person name="Hibbett D.S."/>
            <person name="Martin F."/>
            <person name="Nordberg H.P."/>
            <person name="Cantor M.N."/>
            <person name="Hua S.X."/>
        </authorList>
    </citation>
    <scope>NUCLEOTIDE SEQUENCE [LARGE SCALE GENOMIC DNA]</scope>
    <source>
        <strain evidence="1 2">F 1598</strain>
    </source>
</reference>